<organism evidence="2 3">
    <name type="scientific">Pseudoduganella rivuli</name>
    <dbReference type="NCBI Taxonomy" id="2666085"/>
    <lineage>
        <taxon>Bacteria</taxon>
        <taxon>Pseudomonadati</taxon>
        <taxon>Pseudomonadota</taxon>
        <taxon>Betaproteobacteria</taxon>
        <taxon>Burkholderiales</taxon>
        <taxon>Oxalobacteraceae</taxon>
        <taxon>Telluria group</taxon>
        <taxon>Pseudoduganella</taxon>
    </lineage>
</organism>
<feature type="chain" id="PRO_5030878259" description="DUF2946 domain-containing protein" evidence="1">
    <location>
        <begin position="24"/>
        <end position="122"/>
    </location>
</feature>
<dbReference type="RefSeq" id="WP_154376493.1">
    <property type="nucleotide sequence ID" value="NZ_WKJJ01000011.1"/>
</dbReference>
<evidence type="ECO:0008006" key="4">
    <source>
        <dbReference type="Google" id="ProtNLM"/>
    </source>
</evidence>
<accession>A0A7X2LV42</accession>
<name>A0A7X2LV42_9BURK</name>
<protein>
    <recommendedName>
        <fullName evidence="4">DUF2946 domain-containing protein</fullName>
    </recommendedName>
</protein>
<evidence type="ECO:0000313" key="3">
    <source>
        <dbReference type="Proteomes" id="UP000446768"/>
    </source>
</evidence>
<reference evidence="2 3" key="1">
    <citation type="submission" date="2019-11" db="EMBL/GenBank/DDBJ databases">
        <title>Novel species isolated from a subtropical stream in China.</title>
        <authorList>
            <person name="Lu H."/>
        </authorList>
    </citation>
    <scope>NUCLEOTIDE SEQUENCE [LARGE SCALE GENOMIC DNA]</scope>
    <source>
        <strain evidence="2 3">FT92W</strain>
    </source>
</reference>
<evidence type="ECO:0000256" key="1">
    <source>
        <dbReference type="SAM" id="SignalP"/>
    </source>
</evidence>
<keyword evidence="1" id="KW-0732">Signal</keyword>
<evidence type="ECO:0000313" key="2">
    <source>
        <dbReference type="EMBL" id="MRV73682.1"/>
    </source>
</evidence>
<comment type="caution">
    <text evidence="2">The sequence shown here is derived from an EMBL/GenBank/DDBJ whole genome shotgun (WGS) entry which is preliminary data.</text>
</comment>
<dbReference type="EMBL" id="WKJJ01000011">
    <property type="protein sequence ID" value="MRV73682.1"/>
    <property type="molecule type" value="Genomic_DNA"/>
</dbReference>
<dbReference type="AlphaFoldDB" id="A0A7X2LV42"/>
<feature type="signal peptide" evidence="1">
    <location>
        <begin position="1"/>
        <end position="23"/>
    </location>
</feature>
<gene>
    <name evidence="2" type="ORF">GJ700_18375</name>
</gene>
<dbReference type="Proteomes" id="UP000446768">
    <property type="component" value="Unassembled WGS sequence"/>
</dbReference>
<sequence>MTHFLVRCLLWLLMAALPLQGSAAVFATCKSQAPSASHSCHEQGDMAMHDAALAEDGGDGKAALKAHGKCSTCASCCTAATAPPLAVRMPAPFPRPARALPTAEPCIAAIFPPGLERPPRPM</sequence>
<proteinExistence type="predicted"/>
<keyword evidence="3" id="KW-1185">Reference proteome</keyword>